<dbReference type="OrthoDB" id="4822at2759"/>
<feature type="domain" description="G-patch" evidence="2">
    <location>
        <begin position="27"/>
        <end position="52"/>
    </location>
</feature>
<organism evidence="3 4">
    <name type="scientific">Nematocida displodere</name>
    <dbReference type="NCBI Taxonomy" id="1805483"/>
    <lineage>
        <taxon>Eukaryota</taxon>
        <taxon>Fungi</taxon>
        <taxon>Fungi incertae sedis</taxon>
        <taxon>Microsporidia</taxon>
        <taxon>Nematocida</taxon>
    </lineage>
</organism>
<dbReference type="EMBL" id="LTDL01000040">
    <property type="protein sequence ID" value="OAG29423.1"/>
    <property type="molecule type" value="Genomic_DNA"/>
</dbReference>
<keyword evidence="4" id="KW-1185">Reference proteome</keyword>
<dbReference type="AlphaFoldDB" id="A0A177EBU2"/>
<dbReference type="InterPro" id="IPR000467">
    <property type="entry name" value="G_patch_dom"/>
</dbReference>
<dbReference type="GO" id="GO:0003676">
    <property type="term" value="F:nucleic acid binding"/>
    <property type="evidence" value="ECO:0007669"/>
    <property type="project" value="InterPro"/>
</dbReference>
<evidence type="ECO:0000256" key="1">
    <source>
        <dbReference type="SAM" id="MobiDB-lite"/>
    </source>
</evidence>
<dbReference type="RefSeq" id="XP_067544071.1">
    <property type="nucleotide sequence ID" value="XM_067687974.1"/>
</dbReference>
<dbReference type="Pfam" id="PF01585">
    <property type="entry name" value="G-patch"/>
    <property type="match status" value="1"/>
</dbReference>
<dbReference type="VEuPathDB" id="MicrosporidiaDB:NEDG_00556"/>
<dbReference type="GeneID" id="93646906"/>
<feature type="compositionally biased region" description="Basic and acidic residues" evidence="1">
    <location>
        <begin position="1"/>
        <end position="18"/>
    </location>
</feature>
<evidence type="ECO:0000259" key="2">
    <source>
        <dbReference type="PROSITE" id="PS50174"/>
    </source>
</evidence>
<sequence length="96" mass="10986">MRFVRRSQERKRDRETTVKDNISSGLKESIGYEILLRMGWSKDTGLGRNRDGRVSITGLIQTGKRPKVAGHELDYDKAVSEYNHLLKEAHTKEGTI</sequence>
<dbReference type="Proteomes" id="UP000185944">
    <property type="component" value="Unassembled WGS sequence"/>
</dbReference>
<protein>
    <recommendedName>
        <fullName evidence="2">G-patch domain-containing protein</fullName>
    </recommendedName>
</protein>
<gene>
    <name evidence="3" type="ORF">NEDG_00556</name>
</gene>
<comment type="caution">
    <text evidence="3">The sequence shown here is derived from an EMBL/GenBank/DDBJ whole genome shotgun (WGS) entry which is preliminary data.</text>
</comment>
<name>A0A177EBU2_9MICR</name>
<reference evidence="3 4" key="1">
    <citation type="submission" date="2016-02" db="EMBL/GenBank/DDBJ databases">
        <title>Discovery of a natural microsporidian pathogen with a broad tissue tropism in Caenorhabditis elegans.</title>
        <authorList>
            <person name="Luallen R.J."/>
            <person name="Reinke A.W."/>
            <person name="Tong L."/>
            <person name="Botts M.R."/>
            <person name="Felix M.-A."/>
            <person name="Troemel E.R."/>
        </authorList>
    </citation>
    <scope>NUCLEOTIDE SEQUENCE [LARGE SCALE GENOMIC DNA]</scope>
    <source>
        <strain evidence="3 4">JUm2807</strain>
    </source>
</reference>
<proteinExistence type="predicted"/>
<dbReference type="PROSITE" id="PS50174">
    <property type="entry name" value="G_PATCH"/>
    <property type="match status" value="1"/>
</dbReference>
<accession>A0A177EBU2</accession>
<evidence type="ECO:0000313" key="4">
    <source>
        <dbReference type="Proteomes" id="UP000185944"/>
    </source>
</evidence>
<feature type="region of interest" description="Disordered" evidence="1">
    <location>
        <begin position="1"/>
        <end position="20"/>
    </location>
</feature>
<evidence type="ECO:0000313" key="3">
    <source>
        <dbReference type="EMBL" id="OAG29423.1"/>
    </source>
</evidence>